<sequence length="518" mass="55708">MADVQLPGAAAPSQLSVDDLEAERDRQRAHTQVLVPLATTCEASRRHITELSLDCEGYMWFPTWLRSDVLRSLLSLLSALTTLHLRLLPPHFPDMAAFEADRQLPGPIALLPNLTKLNISGLEWLIPYHGQGPDTSAWFFSGADLGRLTSLVVSAYDRGFREEPAEAPSSDAAHYPEIALLLPRLTGLKLLSLDASLDAAFSPTDAAQILAALPPSLETLMMQPVWPAALRYTCFWLLCRLHGGKLQSVELVLTGPDHELYVVQRAVRLPVRHAARLPRLGPCLPRLAVYMKVTAARAPGPLDRGAELLARCDEVYLSNLQVDGWREAEEGEEVDAGQQAMWAQPVEVGGLEAIEVAMGVAQQFGVPGVLRLSHLDHELQLLTKRERRALEVVGVGSGSDSEGDAVEEGEGAGGEGPDGGGACSSGRTVSSSGSASPPPSPVSLDQLLRRAVGRMAAASEPGAKPNPMRRSLLLRGPAVEGLLAEPAGRLQSWVEQLAEDMTEAQGPSPEYSRARVHS</sequence>
<reference evidence="2" key="1">
    <citation type="journal article" date="2020" name="bioRxiv">
        <title>Comparative genomics of Chlamydomonas.</title>
        <authorList>
            <person name="Craig R.J."/>
            <person name="Hasan A.R."/>
            <person name="Ness R.W."/>
            <person name="Keightley P.D."/>
        </authorList>
    </citation>
    <scope>NUCLEOTIDE SEQUENCE</scope>
    <source>
        <strain evidence="2">CCAP 11/70</strain>
    </source>
</reference>
<gene>
    <name evidence="2" type="ORF">HYH03_015275</name>
</gene>
<keyword evidence="3" id="KW-1185">Reference proteome</keyword>
<evidence type="ECO:0000256" key="1">
    <source>
        <dbReference type="SAM" id="MobiDB-lite"/>
    </source>
</evidence>
<dbReference type="EMBL" id="JAEHOE010000118">
    <property type="protein sequence ID" value="KAG2486069.1"/>
    <property type="molecule type" value="Genomic_DNA"/>
</dbReference>
<comment type="caution">
    <text evidence="2">The sequence shown here is derived from an EMBL/GenBank/DDBJ whole genome shotgun (WGS) entry which is preliminary data.</text>
</comment>
<feature type="compositionally biased region" description="Low complexity" evidence="1">
    <location>
        <begin position="424"/>
        <end position="435"/>
    </location>
</feature>
<proteinExistence type="predicted"/>
<feature type="compositionally biased region" description="Acidic residues" evidence="1">
    <location>
        <begin position="401"/>
        <end position="410"/>
    </location>
</feature>
<dbReference type="AlphaFoldDB" id="A0A836BSQ3"/>
<feature type="compositionally biased region" description="Gly residues" evidence="1">
    <location>
        <begin position="411"/>
        <end position="423"/>
    </location>
</feature>
<feature type="region of interest" description="Disordered" evidence="1">
    <location>
        <begin position="393"/>
        <end position="443"/>
    </location>
</feature>
<evidence type="ECO:0000313" key="3">
    <source>
        <dbReference type="Proteomes" id="UP000612055"/>
    </source>
</evidence>
<evidence type="ECO:0000313" key="2">
    <source>
        <dbReference type="EMBL" id="KAG2486069.1"/>
    </source>
</evidence>
<accession>A0A836BSQ3</accession>
<feature type="region of interest" description="Disordered" evidence="1">
    <location>
        <begin position="1"/>
        <end position="22"/>
    </location>
</feature>
<name>A0A836BSQ3_9CHLO</name>
<dbReference type="Proteomes" id="UP000612055">
    <property type="component" value="Unassembled WGS sequence"/>
</dbReference>
<organism evidence="2 3">
    <name type="scientific">Edaphochlamys debaryana</name>
    <dbReference type="NCBI Taxonomy" id="47281"/>
    <lineage>
        <taxon>Eukaryota</taxon>
        <taxon>Viridiplantae</taxon>
        <taxon>Chlorophyta</taxon>
        <taxon>core chlorophytes</taxon>
        <taxon>Chlorophyceae</taxon>
        <taxon>CS clade</taxon>
        <taxon>Chlamydomonadales</taxon>
        <taxon>Chlamydomonadales incertae sedis</taxon>
        <taxon>Edaphochlamys</taxon>
    </lineage>
</organism>
<protein>
    <submittedName>
        <fullName evidence="2">Uncharacterized protein</fullName>
    </submittedName>
</protein>